<protein>
    <recommendedName>
        <fullName evidence="1">RNase H type-1 domain-containing protein</fullName>
    </recommendedName>
</protein>
<dbReference type="Pfam" id="PF13456">
    <property type="entry name" value="RVT_3"/>
    <property type="match status" value="1"/>
</dbReference>
<dbReference type="Gene3D" id="3.30.420.10">
    <property type="entry name" value="Ribonuclease H-like superfamily/Ribonuclease H"/>
    <property type="match status" value="1"/>
</dbReference>
<dbReference type="CDD" id="cd06222">
    <property type="entry name" value="RNase_H_like"/>
    <property type="match status" value="1"/>
</dbReference>
<keyword evidence="3" id="KW-1185">Reference proteome</keyword>
<evidence type="ECO:0000259" key="1">
    <source>
        <dbReference type="Pfam" id="PF13456"/>
    </source>
</evidence>
<evidence type="ECO:0000313" key="3">
    <source>
        <dbReference type="Proteomes" id="UP001179952"/>
    </source>
</evidence>
<proteinExistence type="predicted"/>
<dbReference type="GO" id="GO:0004523">
    <property type="term" value="F:RNA-DNA hybrid ribonuclease activity"/>
    <property type="evidence" value="ECO:0007669"/>
    <property type="project" value="InterPro"/>
</dbReference>
<feature type="domain" description="RNase H type-1" evidence="1">
    <location>
        <begin position="15"/>
        <end position="76"/>
    </location>
</feature>
<dbReference type="Proteomes" id="UP001179952">
    <property type="component" value="Unassembled WGS sequence"/>
</dbReference>
<accession>A0AAV9BW15</accession>
<dbReference type="EMBL" id="JAUJYN010000001">
    <property type="protein sequence ID" value="KAK1280562.1"/>
    <property type="molecule type" value="Genomic_DNA"/>
</dbReference>
<dbReference type="InterPro" id="IPR044730">
    <property type="entry name" value="RNase_H-like_dom_plant"/>
</dbReference>
<reference evidence="2" key="2">
    <citation type="submission" date="2023-06" db="EMBL/GenBank/DDBJ databases">
        <authorList>
            <person name="Ma L."/>
            <person name="Liu K.-W."/>
            <person name="Li Z."/>
            <person name="Hsiao Y.-Y."/>
            <person name="Qi Y."/>
            <person name="Fu T."/>
            <person name="Tang G."/>
            <person name="Zhang D."/>
            <person name="Sun W.-H."/>
            <person name="Liu D.-K."/>
            <person name="Li Y."/>
            <person name="Chen G.-Z."/>
            <person name="Liu X.-D."/>
            <person name="Liao X.-Y."/>
            <person name="Jiang Y.-T."/>
            <person name="Yu X."/>
            <person name="Hao Y."/>
            <person name="Huang J."/>
            <person name="Zhao X.-W."/>
            <person name="Ke S."/>
            <person name="Chen Y.-Y."/>
            <person name="Wu W.-L."/>
            <person name="Hsu J.-L."/>
            <person name="Lin Y.-F."/>
            <person name="Huang M.-D."/>
            <person name="Li C.-Y."/>
            <person name="Huang L."/>
            <person name="Wang Z.-W."/>
            <person name="Zhao X."/>
            <person name="Zhong W.-Y."/>
            <person name="Peng D.-H."/>
            <person name="Ahmad S."/>
            <person name="Lan S."/>
            <person name="Zhang J.-S."/>
            <person name="Tsai W.-C."/>
            <person name="Van De Peer Y."/>
            <person name="Liu Z.-J."/>
        </authorList>
    </citation>
    <scope>NUCLEOTIDE SEQUENCE</scope>
    <source>
        <strain evidence="2">SCP</strain>
        <tissue evidence="2">Leaves</tissue>
    </source>
</reference>
<gene>
    <name evidence="2" type="ORF">QJS04_geneDACA019758</name>
</gene>
<reference evidence="2" key="1">
    <citation type="journal article" date="2023" name="Nat. Commun.">
        <title>Diploid and tetraploid genomes of Acorus and the evolution of monocots.</title>
        <authorList>
            <person name="Ma L."/>
            <person name="Liu K.W."/>
            <person name="Li Z."/>
            <person name="Hsiao Y.Y."/>
            <person name="Qi Y."/>
            <person name="Fu T."/>
            <person name="Tang G.D."/>
            <person name="Zhang D."/>
            <person name="Sun W.H."/>
            <person name="Liu D.K."/>
            <person name="Li Y."/>
            <person name="Chen G.Z."/>
            <person name="Liu X.D."/>
            <person name="Liao X.Y."/>
            <person name="Jiang Y.T."/>
            <person name="Yu X."/>
            <person name="Hao Y."/>
            <person name="Huang J."/>
            <person name="Zhao X.W."/>
            <person name="Ke S."/>
            <person name="Chen Y.Y."/>
            <person name="Wu W.L."/>
            <person name="Hsu J.L."/>
            <person name="Lin Y.F."/>
            <person name="Huang M.D."/>
            <person name="Li C.Y."/>
            <person name="Huang L."/>
            <person name="Wang Z.W."/>
            <person name="Zhao X."/>
            <person name="Zhong W.Y."/>
            <person name="Peng D.H."/>
            <person name="Ahmad S."/>
            <person name="Lan S."/>
            <person name="Zhang J.S."/>
            <person name="Tsai W.C."/>
            <person name="Van de Peer Y."/>
            <person name="Liu Z.J."/>
        </authorList>
    </citation>
    <scope>NUCLEOTIDE SEQUENCE</scope>
    <source>
        <strain evidence="2">SCP</strain>
    </source>
</reference>
<comment type="caution">
    <text evidence="2">The sequence shown here is derived from an EMBL/GenBank/DDBJ whole genome shotgun (WGS) entry which is preliminary data.</text>
</comment>
<dbReference type="InterPro" id="IPR036397">
    <property type="entry name" value="RNaseH_sf"/>
</dbReference>
<name>A0AAV9BW15_ACOGR</name>
<dbReference type="InterPro" id="IPR002156">
    <property type="entry name" value="RNaseH_domain"/>
</dbReference>
<dbReference type="InterPro" id="IPR012337">
    <property type="entry name" value="RNaseH-like_sf"/>
</dbReference>
<dbReference type="SUPFAM" id="SSF53098">
    <property type="entry name" value="Ribonuclease H-like"/>
    <property type="match status" value="1"/>
</dbReference>
<dbReference type="AlphaFoldDB" id="A0AAV9BW15"/>
<sequence>MDQRIRGAGYTGWPWASPLKAEMEAVRMGAETAWAMGYKNMLIGTDSEGVVRLLQSDSLGPPQVQNILERVKRVKNNGVSIQAV</sequence>
<organism evidence="2 3">
    <name type="scientific">Acorus gramineus</name>
    <name type="common">Dwarf sweet flag</name>
    <dbReference type="NCBI Taxonomy" id="55184"/>
    <lineage>
        <taxon>Eukaryota</taxon>
        <taxon>Viridiplantae</taxon>
        <taxon>Streptophyta</taxon>
        <taxon>Embryophyta</taxon>
        <taxon>Tracheophyta</taxon>
        <taxon>Spermatophyta</taxon>
        <taxon>Magnoliopsida</taxon>
        <taxon>Liliopsida</taxon>
        <taxon>Acoraceae</taxon>
        <taxon>Acorus</taxon>
    </lineage>
</organism>
<dbReference type="GO" id="GO:0003676">
    <property type="term" value="F:nucleic acid binding"/>
    <property type="evidence" value="ECO:0007669"/>
    <property type="project" value="InterPro"/>
</dbReference>
<evidence type="ECO:0000313" key="2">
    <source>
        <dbReference type="EMBL" id="KAK1280562.1"/>
    </source>
</evidence>